<dbReference type="InterPro" id="IPR009000">
    <property type="entry name" value="Transl_B-barrel_sf"/>
</dbReference>
<evidence type="ECO:0000256" key="4">
    <source>
        <dbReference type="SAM" id="Coils"/>
    </source>
</evidence>
<dbReference type="GO" id="GO:0006412">
    <property type="term" value="P:translation"/>
    <property type="evidence" value="ECO:0007669"/>
    <property type="project" value="UniProtKB-KW"/>
</dbReference>
<accession>E7GA29</accession>
<dbReference type="InterPro" id="IPR000640">
    <property type="entry name" value="EFG_V-like"/>
</dbReference>
<dbReference type="PANTHER" id="PTHR43261">
    <property type="entry name" value="TRANSLATION ELONGATION FACTOR G-RELATED"/>
    <property type="match status" value="1"/>
</dbReference>
<dbReference type="InterPro" id="IPR041095">
    <property type="entry name" value="EFG_II"/>
</dbReference>
<feature type="coiled-coil region" evidence="4">
    <location>
        <begin position="546"/>
        <end position="573"/>
    </location>
</feature>
<name>E7GA29_9FIRM</name>
<dbReference type="Pfam" id="PF03764">
    <property type="entry name" value="EFG_IV"/>
    <property type="match status" value="1"/>
</dbReference>
<dbReference type="Pfam" id="PF00679">
    <property type="entry name" value="EFG_C"/>
    <property type="match status" value="1"/>
</dbReference>
<dbReference type="CDD" id="cd10912">
    <property type="entry name" value="PIN_YacP-like"/>
    <property type="match status" value="1"/>
</dbReference>
<dbReference type="Gene3D" id="3.30.70.240">
    <property type="match status" value="1"/>
</dbReference>
<keyword evidence="1" id="KW-0547">Nucleotide-binding</keyword>
<keyword evidence="3" id="KW-0342">GTP-binding</keyword>
<dbReference type="InterPro" id="IPR005517">
    <property type="entry name" value="Transl_elong_EFG/EF2_IV"/>
</dbReference>
<protein>
    <submittedName>
        <fullName evidence="6">Tetracycline resistance protein TetP</fullName>
    </submittedName>
</protein>
<dbReference type="Pfam" id="PF14492">
    <property type="entry name" value="EFG_III"/>
    <property type="match status" value="1"/>
</dbReference>
<gene>
    <name evidence="6" type="ORF">HMPREF9488_01619</name>
</gene>
<evidence type="ECO:0000313" key="7">
    <source>
        <dbReference type="Proteomes" id="UP000003157"/>
    </source>
</evidence>
<organism evidence="6 7">
    <name type="scientific">Coprobacillus cateniformis</name>
    <dbReference type="NCBI Taxonomy" id="100884"/>
    <lineage>
        <taxon>Bacteria</taxon>
        <taxon>Bacillati</taxon>
        <taxon>Bacillota</taxon>
        <taxon>Erysipelotrichia</taxon>
        <taxon>Erysipelotrichales</taxon>
        <taxon>Coprobacillaceae</taxon>
        <taxon>Coprobacillus</taxon>
    </lineage>
</organism>
<dbReference type="InterPro" id="IPR010298">
    <property type="entry name" value="YacP-like"/>
</dbReference>
<dbReference type="InterPro" id="IPR020568">
    <property type="entry name" value="Ribosomal_Su5_D2-typ_SF"/>
</dbReference>
<dbReference type="InterPro" id="IPR014721">
    <property type="entry name" value="Ribsml_uS5_D2-typ_fold_subgr"/>
</dbReference>
<dbReference type="SUPFAM" id="SSF50447">
    <property type="entry name" value="Translation proteins"/>
    <property type="match status" value="1"/>
</dbReference>
<dbReference type="PANTHER" id="PTHR43261:SF1">
    <property type="entry name" value="RIBOSOME-RELEASING FACTOR 2, MITOCHONDRIAL"/>
    <property type="match status" value="1"/>
</dbReference>
<dbReference type="eggNOG" id="COG0480">
    <property type="taxonomic scope" value="Bacteria"/>
</dbReference>
<dbReference type="SUPFAM" id="SSF54211">
    <property type="entry name" value="Ribosomal protein S5 domain 2-like"/>
    <property type="match status" value="1"/>
</dbReference>
<dbReference type="GO" id="GO:0005525">
    <property type="term" value="F:GTP binding"/>
    <property type="evidence" value="ECO:0007669"/>
    <property type="project" value="UniProtKB-KW"/>
</dbReference>
<dbReference type="Gene3D" id="3.30.230.10">
    <property type="match status" value="1"/>
</dbReference>
<dbReference type="Gene3D" id="3.30.70.870">
    <property type="entry name" value="Elongation Factor G (Translational Gtpase), domain 3"/>
    <property type="match status" value="1"/>
</dbReference>
<keyword evidence="2" id="KW-0648">Protein biosynthesis</keyword>
<evidence type="ECO:0000256" key="3">
    <source>
        <dbReference type="ARBA" id="ARBA00023134"/>
    </source>
</evidence>
<evidence type="ECO:0000313" key="6">
    <source>
        <dbReference type="EMBL" id="EFW05037.1"/>
    </source>
</evidence>
<keyword evidence="7" id="KW-1185">Reference proteome</keyword>
<keyword evidence="4" id="KW-0175">Coiled coil</keyword>
<dbReference type="AlphaFoldDB" id="E7GA29"/>
<dbReference type="Proteomes" id="UP000003157">
    <property type="component" value="Unassembled WGS sequence"/>
</dbReference>
<dbReference type="Pfam" id="PF05991">
    <property type="entry name" value="NYN_YacP"/>
    <property type="match status" value="1"/>
</dbReference>
<reference evidence="6 7" key="1">
    <citation type="submission" date="2010-12" db="EMBL/GenBank/DDBJ databases">
        <title>The Genome Sequence of Coprobacillus sp. strain 29_1.</title>
        <authorList>
            <consortium name="The Broad Institute Genome Sequencing Platform"/>
            <person name="Earl A."/>
            <person name="Ward D."/>
            <person name="Feldgarden M."/>
            <person name="Gevers D."/>
            <person name="Daigneault M."/>
            <person name="Sibley C.D."/>
            <person name="White A."/>
            <person name="Strauss J."/>
            <person name="Allen-Vercoe E."/>
            <person name="Young S.K."/>
            <person name="Zeng Q."/>
            <person name="Gargeya S."/>
            <person name="Fitzgerald M."/>
            <person name="Haas B."/>
            <person name="Abouelleil A."/>
            <person name="Alvarado L."/>
            <person name="Arachchi H.M."/>
            <person name="Berlin A."/>
            <person name="Brown A."/>
            <person name="Chapman S.B."/>
            <person name="Chen Z."/>
            <person name="Dunbar C."/>
            <person name="Freedman E."/>
            <person name="Gearin G."/>
            <person name="Gellesch M."/>
            <person name="Goldberg J."/>
            <person name="Griggs A."/>
            <person name="Gujja S."/>
            <person name="Heilman E."/>
            <person name="Heiman D."/>
            <person name="Howarth C."/>
            <person name="Larson L."/>
            <person name="Lui A."/>
            <person name="MacDonald P.J.P."/>
            <person name="Mehta T."/>
            <person name="Montmayeur A."/>
            <person name="Murphy C."/>
            <person name="Neiman D."/>
            <person name="Pearson M."/>
            <person name="Priest M."/>
            <person name="Roberts A."/>
            <person name="Saif S."/>
            <person name="Shea T."/>
            <person name="Shenoy N."/>
            <person name="Sisk P."/>
            <person name="Stolte C."/>
            <person name="Sykes S."/>
            <person name="White J."/>
            <person name="Yandava C."/>
            <person name="Nusbaum C."/>
            <person name="Birren B."/>
        </authorList>
    </citation>
    <scope>NUCLEOTIDE SEQUENCE [LARGE SCALE GENOMIC DNA]</scope>
    <source>
        <strain evidence="6 7">29_1</strain>
    </source>
</reference>
<dbReference type="InterPro" id="IPR035650">
    <property type="entry name" value="Tet_C"/>
</dbReference>
<evidence type="ECO:0000259" key="5">
    <source>
        <dbReference type="SMART" id="SM00889"/>
    </source>
</evidence>
<evidence type="ECO:0000256" key="2">
    <source>
        <dbReference type="ARBA" id="ARBA00022917"/>
    </source>
</evidence>
<dbReference type="STRING" id="100884.GCA_000269565_03461"/>
<dbReference type="Gene3D" id="2.40.30.10">
    <property type="entry name" value="Translation factors"/>
    <property type="match status" value="1"/>
</dbReference>
<comment type="caution">
    <text evidence="6">The sequence shown here is derived from an EMBL/GenBank/DDBJ whole genome shotgun (WGS) entry which is preliminary data.</text>
</comment>
<dbReference type="eggNOG" id="COG3688">
    <property type="taxonomic scope" value="Bacteria"/>
</dbReference>
<dbReference type="InterPro" id="IPR035647">
    <property type="entry name" value="EFG_III/V"/>
</dbReference>
<proteinExistence type="predicted"/>
<sequence>MGEHKVDQIRKYSGYKYTVENTVYAGDICAVKGLKTIQAGDGLGFEDNALQPHLTPYMNYRIVLPSDCDRFEAISQIRQLSEEDPQLHMTYHEDTQDLTVQFMGEIQIDVLKKMIEERFHLHVEFDQGRIIYKETILETVEGIGHFEPLRHYAEVHLLLEPAQRGSGLQFSINCSEDMLDKHWQRLILTHLEEKEHIGVLAGFPITDMKVTLLAGKAHQKHTEGGDFRQATYRALRQGLKTARCQLLEPYYQFRLDIPSAYLSKAIYDIESMNGEFILPATTGQNIVIEGKAPVAKMKDYQLAVTQYTKGKGRLYCFLKGYEPCLNQDEVIHQIQYDSEKDMNNPTGSVFCSHGAGFYVKWNEVKNYMHIDFQYQPQVSQEYQKEIYSSSLDGDEELEAIFTRTYGEMKRYTFHDFQSDSKEYMPSMTSQPKSECLLVDGYNIIHAWPELKALAVDNLEGARFRLLDMMCNYQGYKKCLLIVVFDAYKVKQNLGTSEQYHNIHVVYTKESQTADMYIERVTHEMASQYHMTVATSDALEQLIITGAGAYRMSARELKQDLERLNREKQSNYSSQQPKSHNYLLEDIRNFKNE</sequence>
<dbReference type="GO" id="GO:0032790">
    <property type="term" value="P:ribosome disassembly"/>
    <property type="evidence" value="ECO:0007669"/>
    <property type="project" value="TreeGrafter"/>
</dbReference>
<dbReference type="HOGENOM" id="CLU_002794_5_0_9"/>
<dbReference type="CDD" id="cd03711">
    <property type="entry name" value="Tet_C"/>
    <property type="match status" value="1"/>
</dbReference>
<dbReference type="EMBL" id="ADKX01000030">
    <property type="protein sequence ID" value="EFW05037.1"/>
    <property type="molecule type" value="Genomic_DNA"/>
</dbReference>
<dbReference type="SMART" id="SM00889">
    <property type="entry name" value="EFG_IV"/>
    <property type="match status" value="1"/>
</dbReference>
<feature type="domain" description="Translation elongation factor EFG/EF2" evidence="5">
    <location>
        <begin position="129"/>
        <end position="243"/>
    </location>
</feature>
<evidence type="ECO:0000256" key="1">
    <source>
        <dbReference type="ARBA" id="ARBA00022741"/>
    </source>
</evidence>
<dbReference type="SUPFAM" id="SSF54980">
    <property type="entry name" value="EF-G C-terminal domain-like"/>
    <property type="match status" value="2"/>
</dbReference>